<proteinExistence type="predicted"/>
<evidence type="ECO:0000313" key="2">
    <source>
        <dbReference type="EMBL" id="RHY35361.1"/>
    </source>
</evidence>
<dbReference type="VEuPathDB" id="FungiDB:H310_13101"/>
<evidence type="ECO:0000313" key="3">
    <source>
        <dbReference type="Proteomes" id="UP000285060"/>
    </source>
</evidence>
<organism evidence="2 3">
    <name type="scientific">Aphanomyces invadans</name>
    <dbReference type="NCBI Taxonomy" id="157072"/>
    <lineage>
        <taxon>Eukaryota</taxon>
        <taxon>Sar</taxon>
        <taxon>Stramenopiles</taxon>
        <taxon>Oomycota</taxon>
        <taxon>Saprolegniomycetes</taxon>
        <taxon>Saprolegniales</taxon>
        <taxon>Verrucalvaceae</taxon>
        <taxon>Aphanomyces</taxon>
    </lineage>
</organism>
<sequence>MHVMNLHGMKAEPSSPVRPRAAEATDRAALRYSPPRRSSDSANKLQAFHIDGNPALGKRKRLQHTSSIDAMPRISPKTSTSNNEEDRSISVRIIDQPPRVWYRDQKGRRTVFCMTVGIVDQLERFVSADHITGGYFTTTLLYENGSRDLTLLSIGDLSTFATSAKSSTFDDALMLKSLSQVSVADYGAPSSCPTTAATTTLATDSTSHRHYMVDSTMHDALSRFTDSTICASNTEASVVVVGLSPLEGDGVSGGLPAFDGDWRLVGVYHHGPPRGGLLVWDANVNMEDEVRQMKEGTAGRRATDQYLALGDPGIGTLDKLKAAVLRRSIH</sequence>
<name>A0A3R6VIL5_9STRA</name>
<evidence type="ECO:0000256" key="1">
    <source>
        <dbReference type="SAM" id="MobiDB-lite"/>
    </source>
</evidence>
<keyword evidence="3" id="KW-1185">Reference proteome</keyword>
<reference evidence="2 3" key="1">
    <citation type="submission" date="2018-08" db="EMBL/GenBank/DDBJ databases">
        <title>Aphanomyces genome sequencing and annotation.</title>
        <authorList>
            <person name="Minardi D."/>
            <person name="Oidtmann B."/>
            <person name="Van Der Giezen M."/>
            <person name="Studholme D.J."/>
        </authorList>
    </citation>
    <scope>NUCLEOTIDE SEQUENCE [LARGE SCALE GENOMIC DNA]</scope>
    <source>
        <strain evidence="2 3">NJM0002</strain>
    </source>
</reference>
<accession>A0A3R6VIL5</accession>
<feature type="compositionally biased region" description="Basic and acidic residues" evidence="1">
    <location>
        <begin position="20"/>
        <end position="29"/>
    </location>
</feature>
<comment type="caution">
    <text evidence="2">The sequence shown here is derived from an EMBL/GenBank/DDBJ whole genome shotgun (WGS) entry which is preliminary data.</text>
</comment>
<dbReference type="Proteomes" id="UP000285060">
    <property type="component" value="Unassembled WGS sequence"/>
</dbReference>
<gene>
    <name evidence="2" type="ORF">DYB32_000159</name>
</gene>
<protein>
    <submittedName>
        <fullName evidence="2">Uncharacterized protein</fullName>
    </submittedName>
</protein>
<feature type="region of interest" description="Disordered" evidence="1">
    <location>
        <begin position="1"/>
        <end position="86"/>
    </location>
</feature>
<dbReference type="EMBL" id="QUSY01000003">
    <property type="protein sequence ID" value="RHY35361.1"/>
    <property type="molecule type" value="Genomic_DNA"/>
</dbReference>
<dbReference type="AlphaFoldDB" id="A0A3R6VIL5"/>